<accession>A0A7V4G7X3</accession>
<evidence type="ECO:0000313" key="2">
    <source>
        <dbReference type="EMBL" id="HGS04896.1"/>
    </source>
</evidence>
<sequence>MGDIKKSSNGQALKGGQQDQKGLDTKETEIKGMESSKIAGLSQEAGDTKAESYQKVDQDLDNHVLNHLEVRYGEWIPPERLTEERQRLAQIRRKEALQQDLAEKFSDLSQQEREAVLGYCSGDERHIERNIQTPSTLLHERLHGLSHPEAKRVLGNHLYEGITEDLATQNPEFFLKLKDMGECYPENRETVTILKARVPESALYEAYFKGDDSRIRGFVDHDLGEGTWAHVKDLLEQAERGNQEALHEARKILKQNRWGS</sequence>
<proteinExistence type="predicted"/>
<comment type="caution">
    <text evidence="2">The sequence shown here is derived from an EMBL/GenBank/DDBJ whole genome shotgun (WGS) entry which is preliminary data.</text>
</comment>
<gene>
    <name evidence="2" type="ORF">ENT08_04040</name>
</gene>
<organism evidence="2">
    <name type="scientific">Desulfobacca acetoxidans</name>
    <dbReference type="NCBI Taxonomy" id="60893"/>
    <lineage>
        <taxon>Bacteria</taxon>
        <taxon>Pseudomonadati</taxon>
        <taxon>Thermodesulfobacteriota</taxon>
        <taxon>Desulfobaccia</taxon>
        <taxon>Desulfobaccales</taxon>
        <taxon>Desulfobaccaceae</taxon>
        <taxon>Desulfobacca</taxon>
    </lineage>
</organism>
<dbReference type="EMBL" id="DSXI01000231">
    <property type="protein sequence ID" value="HGS04896.1"/>
    <property type="molecule type" value="Genomic_DNA"/>
</dbReference>
<dbReference type="AlphaFoldDB" id="A0A7V4G7X3"/>
<name>A0A7V4G7X3_9BACT</name>
<feature type="compositionally biased region" description="Basic and acidic residues" evidence="1">
    <location>
        <begin position="21"/>
        <end position="34"/>
    </location>
</feature>
<feature type="region of interest" description="Disordered" evidence="1">
    <location>
        <begin position="1"/>
        <end position="53"/>
    </location>
</feature>
<reference evidence="2" key="1">
    <citation type="journal article" date="2020" name="mSystems">
        <title>Genome- and Community-Level Interaction Insights into Carbon Utilization and Element Cycling Functions of Hydrothermarchaeota in Hydrothermal Sediment.</title>
        <authorList>
            <person name="Zhou Z."/>
            <person name="Liu Y."/>
            <person name="Xu W."/>
            <person name="Pan J."/>
            <person name="Luo Z.H."/>
            <person name="Li M."/>
        </authorList>
    </citation>
    <scope>NUCLEOTIDE SEQUENCE [LARGE SCALE GENOMIC DNA]</scope>
    <source>
        <strain evidence="2">SpSt-548</strain>
    </source>
</reference>
<evidence type="ECO:0000256" key="1">
    <source>
        <dbReference type="SAM" id="MobiDB-lite"/>
    </source>
</evidence>
<protein>
    <submittedName>
        <fullName evidence="2">Uncharacterized protein</fullName>
    </submittedName>
</protein>